<dbReference type="Pfam" id="PF01925">
    <property type="entry name" value="TauE"/>
    <property type="match status" value="1"/>
</dbReference>
<dbReference type="PANTHER" id="PTHR30269:SF37">
    <property type="entry name" value="MEMBRANE TRANSPORTER PROTEIN"/>
    <property type="match status" value="1"/>
</dbReference>
<evidence type="ECO:0000256" key="1">
    <source>
        <dbReference type="ARBA" id="ARBA00004651"/>
    </source>
</evidence>
<evidence type="ECO:0000256" key="6">
    <source>
        <dbReference type="ARBA" id="ARBA00022989"/>
    </source>
</evidence>
<dbReference type="InterPro" id="IPR002781">
    <property type="entry name" value="TM_pro_TauE-like"/>
</dbReference>
<reference evidence="9 10" key="1">
    <citation type="submission" date="2019-05" db="EMBL/GenBank/DDBJ databases">
        <title>Whole genome sequence analysis of Cupriavidus campinensis S14E4C strain.</title>
        <authorList>
            <person name="Abbaszade G."/>
            <person name="Szabo A."/>
            <person name="Toumi M."/>
            <person name="Toth E."/>
        </authorList>
    </citation>
    <scope>NUCLEOTIDE SEQUENCE [LARGE SCALE GENOMIC DNA]</scope>
    <source>
        <strain evidence="9 10">S14E4C</strain>
    </source>
</reference>
<sequence length="281" mass="29394">MACRLAFNWSAALARMPRYCKRPHASNRSCANGPMTSTSWMPLAATTAIVFSGTLVRAVSGLGFSLVAVPLLSLVWSPAQAVAIAVLFQTLSTLPIVAGEYRLLDWRLLARICAGGVVGMVPGLALMQWLPEPAMRVALASILLLSIGIIVAGRRLIRTMTPSRLMVVGVCAGVAQGMAGVSGPPLMAGLMAIPGLEPRQARLTATSVFLLLGMVSVTTLGMRGAFGVMSVSDYAIAGVGMIGGHMAGERLFALGGADGFRRYVLLVLCASALLTLAPLWR</sequence>
<dbReference type="InterPro" id="IPR052017">
    <property type="entry name" value="TSUP"/>
</dbReference>
<comment type="subcellular location">
    <subcellularLocation>
        <location evidence="1 8">Cell membrane</location>
        <topology evidence="1 8">Multi-pass membrane protein</topology>
    </subcellularLocation>
</comment>
<keyword evidence="4 8" id="KW-1003">Cell membrane</keyword>
<evidence type="ECO:0000256" key="7">
    <source>
        <dbReference type="ARBA" id="ARBA00023136"/>
    </source>
</evidence>
<proteinExistence type="inferred from homology"/>
<feature type="transmembrane region" description="Helical" evidence="8">
    <location>
        <begin position="203"/>
        <end position="222"/>
    </location>
</feature>
<organism evidence="9 10">
    <name type="scientific">Cupriavidus campinensis</name>
    <dbReference type="NCBI Taxonomy" id="151783"/>
    <lineage>
        <taxon>Bacteria</taxon>
        <taxon>Pseudomonadati</taxon>
        <taxon>Pseudomonadota</taxon>
        <taxon>Betaproteobacteria</taxon>
        <taxon>Burkholderiales</taxon>
        <taxon>Burkholderiaceae</taxon>
        <taxon>Cupriavidus</taxon>
    </lineage>
</organism>
<protein>
    <recommendedName>
        <fullName evidence="8">Probable membrane transporter protein</fullName>
    </recommendedName>
</protein>
<keyword evidence="3" id="KW-0813">Transport</keyword>
<keyword evidence="6 8" id="KW-1133">Transmembrane helix</keyword>
<keyword evidence="5 8" id="KW-0812">Transmembrane</keyword>
<feature type="transmembrane region" description="Helical" evidence="8">
    <location>
        <begin position="135"/>
        <end position="153"/>
    </location>
</feature>
<feature type="transmembrane region" description="Helical" evidence="8">
    <location>
        <begin position="165"/>
        <end position="183"/>
    </location>
</feature>
<evidence type="ECO:0000256" key="8">
    <source>
        <dbReference type="RuleBase" id="RU363041"/>
    </source>
</evidence>
<evidence type="ECO:0000256" key="3">
    <source>
        <dbReference type="ARBA" id="ARBA00022448"/>
    </source>
</evidence>
<keyword evidence="7 8" id="KW-0472">Membrane</keyword>
<evidence type="ECO:0000256" key="5">
    <source>
        <dbReference type="ARBA" id="ARBA00022692"/>
    </source>
</evidence>
<dbReference type="Proteomes" id="UP000318943">
    <property type="component" value="Unassembled WGS sequence"/>
</dbReference>
<dbReference type="PANTHER" id="PTHR30269">
    <property type="entry name" value="TRANSMEMBRANE PROTEIN YFCA"/>
    <property type="match status" value="1"/>
</dbReference>
<feature type="transmembrane region" description="Helical" evidence="8">
    <location>
        <begin position="74"/>
        <end position="96"/>
    </location>
</feature>
<feature type="transmembrane region" description="Helical" evidence="8">
    <location>
        <begin position="108"/>
        <end position="129"/>
    </location>
</feature>
<evidence type="ECO:0000313" key="9">
    <source>
        <dbReference type="EMBL" id="TSP12203.1"/>
    </source>
</evidence>
<comment type="similarity">
    <text evidence="2 8">Belongs to the 4-toluene sulfonate uptake permease (TSUP) (TC 2.A.102) family.</text>
</comment>
<dbReference type="EMBL" id="VCIZ01000007">
    <property type="protein sequence ID" value="TSP12203.1"/>
    <property type="molecule type" value="Genomic_DNA"/>
</dbReference>
<name>A0ABY3ENL3_9BURK</name>
<evidence type="ECO:0000256" key="2">
    <source>
        <dbReference type="ARBA" id="ARBA00009142"/>
    </source>
</evidence>
<gene>
    <name evidence="9" type="ORF">FGG12_14435</name>
</gene>
<evidence type="ECO:0000256" key="4">
    <source>
        <dbReference type="ARBA" id="ARBA00022475"/>
    </source>
</evidence>
<comment type="caution">
    <text evidence="9">The sequence shown here is derived from an EMBL/GenBank/DDBJ whole genome shotgun (WGS) entry which is preliminary data.</text>
</comment>
<feature type="transmembrane region" description="Helical" evidence="8">
    <location>
        <begin position="260"/>
        <end position="280"/>
    </location>
</feature>
<accession>A0ABY3ENL3</accession>
<evidence type="ECO:0000313" key="10">
    <source>
        <dbReference type="Proteomes" id="UP000318943"/>
    </source>
</evidence>
<feature type="transmembrane region" description="Helical" evidence="8">
    <location>
        <begin position="234"/>
        <end position="254"/>
    </location>
</feature>
<keyword evidence="10" id="KW-1185">Reference proteome</keyword>